<dbReference type="PANTHER" id="PTHR35976">
    <property type="entry name" value="IQ DOMAIN-CONTAINING PROTEIN J"/>
    <property type="match status" value="1"/>
</dbReference>
<dbReference type="InterPro" id="IPR029362">
    <property type="entry name" value="IQCJ-SCHIP1_N"/>
</dbReference>
<evidence type="ECO:0000256" key="1">
    <source>
        <dbReference type="SAM" id="MobiDB-lite"/>
    </source>
</evidence>
<protein>
    <recommendedName>
        <fullName evidence="2">Fusion protein IQCJ-SCHIP1 N-terminal domain-containing protein</fullName>
    </recommendedName>
</protein>
<evidence type="ECO:0000313" key="3">
    <source>
        <dbReference type="EMBL" id="CAL1570585.1"/>
    </source>
</evidence>
<dbReference type="InterPro" id="IPR053113">
    <property type="entry name" value="IQ_domain_protein"/>
</dbReference>
<gene>
    <name evidence="3" type="ORF">KC01_LOCUS2851</name>
</gene>
<dbReference type="EMBL" id="OZ035832">
    <property type="protein sequence ID" value="CAL1570585.1"/>
    <property type="molecule type" value="Genomic_DNA"/>
</dbReference>
<evidence type="ECO:0000313" key="4">
    <source>
        <dbReference type="Proteomes" id="UP001497482"/>
    </source>
</evidence>
<organism evidence="3 4">
    <name type="scientific">Knipowitschia caucasica</name>
    <name type="common">Caucasian dwarf goby</name>
    <name type="synonym">Pomatoschistus caucasicus</name>
    <dbReference type="NCBI Taxonomy" id="637954"/>
    <lineage>
        <taxon>Eukaryota</taxon>
        <taxon>Metazoa</taxon>
        <taxon>Chordata</taxon>
        <taxon>Craniata</taxon>
        <taxon>Vertebrata</taxon>
        <taxon>Euteleostomi</taxon>
        <taxon>Actinopterygii</taxon>
        <taxon>Neopterygii</taxon>
        <taxon>Teleostei</taxon>
        <taxon>Neoteleostei</taxon>
        <taxon>Acanthomorphata</taxon>
        <taxon>Gobiaria</taxon>
        <taxon>Gobiiformes</taxon>
        <taxon>Gobioidei</taxon>
        <taxon>Gobiidae</taxon>
        <taxon>Gobiinae</taxon>
        <taxon>Knipowitschia</taxon>
    </lineage>
</organism>
<name>A0AAV2J407_KNICA</name>
<proteinExistence type="predicted"/>
<sequence>MLCACCFYILPQEQLKSLQSGLEQVDSGHFQLQSGHVTTDLDNMNMNLQPIETKVLIIQKAWRDFLQRQEVEKRSPSPPSLSSSSDKMSMSISMTTLSDGSTPAVQIDSLGKMEVDRSDRAASVLRLIAAVGSDLVLITCQKHVSSHMGLFTLESSVTRAGL</sequence>
<dbReference type="AlphaFoldDB" id="A0AAV2J407"/>
<keyword evidence="4" id="KW-1185">Reference proteome</keyword>
<evidence type="ECO:0000259" key="2">
    <source>
        <dbReference type="Pfam" id="PF15157"/>
    </source>
</evidence>
<dbReference type="Proteomes" id="UP001497482">
    <property type="component" value="Chromosome 10"/>
</dbReference>
<feature type="domain" description="Fusion protein IQCJ-SCHIP1 N-terminal" evidence="2">
    <location>
        <begin position="13"/>
        <end position="103"/>
    </location>
</feature>
<reference evidence="3 4" key="1">
    <citation type="submission" date="2024-04" db="EMBL/GenBank/DDBJ databases">
        <authorList>
            <person name="Waldvogel A.-M."/>
            <person name="Schoenle A."/>
        </authorList>
    </citation>
    <scope>NUCLEOTIDE SEQUENCE [LARGE SCALE GENOMIC DNA]</scope>
</reference>
<feature type="region of interest" description="Disordered" evidence="1">
    <location>
        <begin position="69"/>
        <end position="88"/>
    </location>
</feature>
<dbReference type="Pfam" id="PF15157">
    <property type="entry name" value="IQCJ-SCHIP1"/>
    <property type="match status" value="1"/>
</dbReference>
<dbReference type="PANTHER" id="PTHR35976:SF1">
    <property type="entry name" value="IQ DOMAIN-CONTAINING PROTEIN J"/>
    <property type="match status" value="1"/>
</dbReference>
<accession>A0AAV2J407</accession>